<dbReference type="AlphaFoldDB" id="A0AAU9JCJ8"/>
<evidence type="ECO:0000313" key="2">
    <source>
        <dbReference type="Proteomes" id="UP001162131"/>
    </source>
</evidence>
<sequence>MDSFFQSVITKLKAEEKAFMSAIDADFKKLHADMYECSSKCFSNPGSLSDSRSCASNCTSKGFQFRSEINDEVQKSKKEYASCVQQCKESYPDMKSGMKSCVYDCIEDGVEVIKKMTVRVQDMFKYYK</sequence>
<keyword evidence="2" id="KW-1185">Reference proteome</keyword>
<dbReference type="Proteomes" id="UP001162131">
    <property type="component" value="Unassembled WGS sequence"/>
</dbReference>
<gene>
    <name evidence="1" type="ORF">BSTOLATCC_MIC28603</name>
</gene>
<comment type="caution">
    <text evidence="1">The sequence shown here is derived from an EMBL/GenBank/DDBJ whole genome shotgun (WGS) entry which is preliminary data.</text>
</comment>
<dbReference type="EMBL" id="CAJZBQ010000028">
    <property type="protein sequence ID" value="CAG9321318.1"/>
    <property type="molecule type" value="Genomic_DNA"/>
</dbReference>
<dbReference type="Pfam" id="PF05811">
    <property type="entry name" value="DUF842"/>
    <property type="match status" value="1"/>
</dbReference>
<proteinExistence type="predicted"/>
<dbReference type="InterPro" id="IPR008560">
    <property type="entry name" value="DUF842_euk"/>
</dbReference>
<protein>
    <submittedName>
        <fullName evidence="1">Uncharacterized protein</fullName>
    </submittedName>
</protein>
<reference evidence="1" key="1">
    <citation type="submission" date="2021-09" db="EMBL/GenBank/DDBJ databases">
        <authorList>
            <consortium name="AG Swart"/>
            <person name="Singh M."/>
            <person name="Singh A."/>
            <person name="Seah K."/>
            <person name="Emmerich C."/>
        </authorList>
    </citation>
    <scope>NUCLEOTIDE SEQUENCE</scope>
    <source>
        <strain evidence="1">ATCC30299</strain>
    </source>
</reference>
<accession>A0AAU9JCJ8</accession>
<name>A0AAU9JCJ8_9CILI</name>
<evidence type="ECO:0000313" key="1">
    <source>
        <dbReference type="EMBL" id="CAG9321318.1"/>
    </source>
</evidence>
<organism evidence="1 2">
    <name type="scientific">Blepharisma stoltei</name>
    <dbReference type="NCBI Taxonomy" id="1481888"/>
    <lineage>
        <taxon>Eukaryota</taxon>
        <taxon>Sar</taxon>
        <taxon>Alveolata</taxon>
        <taxon>Ciliophora</taxon>
        <taxon>Postciliodesmatophora</taxon>
        <taxon>Heterotrichea</taxon>
        <taxon>Heterotrichida</taxon>
        <taxon>Blepharismidae</taxon>
        <taxon>Blepharisma</taxon>
    </lineage>
</organism>